<dbReference type="SUPFAM" id="SSF48452">
    <property type="entry name" value="TPR-like"/>
    <property type="match status" value="1"/>
</dbReference>
<proteinExistence type="predicted"/>
<dbReference type="InterPro" id="IPR018704">
    <property type="entry name" value="SecYEG/CpoB_TPR"/>
</dbReference>
<keyword evidence="3" id="KW-1185">Reference proteome</keyword>
<dbReference type="PANTHER" id="PTHR37423">
    <property type="entry name" value="SOLUBLE LYTIC MUREIN TRANSGLYCOSYLASE-RELATED"/>
    <property type="match status" value="1"/>
</dbReference>
<feature type="non-terminal residue" evidence="2">
    <location>
        <position position="389"/>
    </location>
</feature>
<evidence type="ECO:0000313" key="2">
    <source>
        <dbReference type="EMBL" id="EFX60242.1"/>
    </source>
</evidence>
<accession>E9I6Y8</accession>
<evidence type="ECO:0000313" key="3">
    <source>
        <dbReference type="Proteomes" id="UP000000305"/>
    </source>
</evidence>
<dbReference type="InParanoid" id="E9I6Y8"/>
<dbReference type="Proteomes" id="UP000000305">
    <property type="component" value="Unassembled WGS sequence"/>
</dbReference>
<dbReference type="KEGG" id="dpx:DAPPUDRAFT_124876"/>
<dbReference type="HOGENOM" id="CLU_712866_0_0_1"/>
<name>E9I6Y8_DAPPU</name>
<dbReference type="PANTHER" id="PTHR37423:SF2">
    <property type="entry name" value="MEMBRANE-BOUND LYTIC MUREIN TRANSGLYCOSYLASE C"/>
    <property type="match status" value="1"/>
</dbReference>
<feature type="non-terminal residue" evidence="2">
    <location>
        <position position="1"/>
    </location>
</feature>
<gene>
    <name evidence="2" type="ORF">DAPPUDRAFT_124876</name>
</gene>
<evidence type="ECO:0000259" key="1">
    <source>
        <dbReference type="Pfam" id="PF09976"/>
    </source>
</evidence>
<feature type="domain" description="Ancillary SecYEG translocon subunit/Cell division coordinator CpoB TPR" evidence="1">
    <location>
        <begin position="161"/>
        <end position="246"/>
    </location>
</feature>
<dbReference type="InterPro" id="IPR011990">
    <property type="entry name" value="TPR-like_helical_dom_sf"/>
</dbReference>
<dbReference type="Pfam" id="PF09976">
    <property type="entry name" value="TPR_21"/>
    <property type="match status" value="1"/>
</dbReference>
<sequence length="389" mass="42306">AAIEPTNPASKNPEIAKWFGEAVKRYQVVLDKFPEFSYTPLARGRQALAQYRLGDYPTALKQLSAIPAGDCTGELAVVPYYHADCLLRSMPTDTSDALAAGRQIEVLMAAIKSLETFVSGQGNEPAKAAPQTPDALLKLGYSHQRVAVQIAEPQERTLRLTSARQAFERVAAQYPATPQAPFAAFERANCLVDMNDPNGAINEFAKFKADPFRQSPVAPLAYLRLATLLRSQNKPAEAAAALQEGRTHFEASLAADPARAGWAPLMQYHHGMALKELAKKDPAKLDVAKLTEARAQFDGLKQKFPNSPEAPDAAWRSGQCRREEHAPRLAAARLVLARTDAKPEEIAAATTQLQDAVKQLTETAQYFVAQAAQAAQQKLAGADVHQQML</sequence>
<dbReference type="AlphaFoldDB" id="E9I6Y8"/>
<dbReference type="Gene3D" id="1.25.40.10">
    <property type="entry name" value="Tetratricopeptide repeat domain"/>
    <property type="match status" value="2"/>
</dbReference>
<organism evidence="2 3">
    <name type="scientific">Daphnia pulex</name>
    <name type="common">Water flea</name>
    <dbReference type="NCBI Taxonomy" id="6669"/>
    <lineage>
        <taxon>Eukaryota</taxon>
        <taxon>Metazoa</taxon>
        <taxon>Ecdysozoa</taxon>
        <taxon>Arthropoda</taxon>
        <taxon>Crustacea</taxon>
        <taxon>Branchiopoda</taxon>
        <taxon>Diplostraca</taxon>
        <taxon>Cladocera</taxon>
        <taxon>Anomopoda</taxon>
        <taxon>Daphniidae</taxon>
        <taxon>Daphnia</taxon>
    </lineage>
</organism>
<dbReference type="EMBL" id="GL736791">
    <property type="protein sequence ID" value="EFX60242.1"/>
    <property type="molecule type" value="Genomic_DNA"/>
</dbReference>
<reference evidence="2 3" key="1">
    <citation type="journal article" date="2011" name="Science">
        <title>The ecoresponsive genome of Daphnia pulex.</title>
        <authorList>
            <person name="Colbourne J.K."/>
            <person name="Pfrender M.E."/>
            <person name="Gilbert D."/>
            <person name="Thomas W.K."/>
            <person name="Tucker A."/>
            <person name="Oakley T.H."/>
            <person name="Tokishita S."/>
            <person name="Aerts A."/>
            <person name="Arnold G.J."/>
            <person name="Basu M.K."/>
            <person name="Bauer D.J."/>
            <person name="Caceres C.E."/>
            <person name="Carmel L."/>
            <person name="Casola C."/>
            <person name="Choi J.H."/>
            <person name="Detter J.C."/>
            <person name="Dong Q."/>
            <person name="Dusheyko S."/>
            <person name="Eads B.D."/>
            <person name="Frohlich T."/>
            <person name="Geiler-Samerotte K.A."/>
            <person name="Gerlach D."/>
            <person name="Hatcher P."/>
            <person name="Jogdeo S."/>
            <person name="Krijgsveld J."/>
            <person name="Kriventseva E.V."/>
            <person name="Kultz D."/>
            <person name="Laforsch C."/>
            <person name="Lindquist E."/>
            <person name="Lopez J."/>
            <person name="Manak J.R."/>
            <person name="Muller J."/>
            <person name="Pangilinan J."/>
            <person name="Patwardhan R.P."/>
            <person name="Pitluck S."/>
            <person name="Pritham E.J."/>
            <person name="Rechtsteiner A."/>
            <person name="Rho M."/>
            <person name="Rogozin I.B."/>
            <person name="Sakarya O."/>
            <person name="Salamov A."/>
            <person name="Schaack S."/>
            <person name="Shapiro H."/>
            <person name="Shiga Y."/>
            <person name="Skalitzky C."/>
            <person name="Smith Z."/>
            <person name="Souvorov A."/>
            <person name="Sung W."/>
            <person name="Tang Z."/>
            <person name="Tsuchiya D."/>
            <person name="Tu H."/>
            <person name="Vos H."/>
            <person name="Wang M."/>
            <person name="Wolf Y.I."/>
            <person name="Yamagata H."/>
            <person name="Yamada T."/>
            <person name="Ye Y."/>
            <person name="Shaw J.R."/>
            <person name="Andrews J."/>
            <person name="Crease T.J."/>
            <person name="Tang H."/>
            <person name="Lucas S.M."/>
            <person name="Robertson H.M."/>
            <person name="Bork P."/>
            <person name="Koonin E.V."/>
            <person name="Zdobnov E.M."/>
            <person name="Grigoriev I.V."/>
            <person name="Lynch M."/>
            <person name="Boore J.L."/>
        </authorList>
    </citation>
    <scope>NUCLEOTIDE SEQUENCE [LARGE SCALE GENOMIC DNA]</scope>
</reference>
<protein>
    <recommendedName>
        <fullName evidence="1">Ancillary SecYEG translocon subunit/Cell division coordinator CpoB TPR domain-containing protein</fullName>
    </recommendedName>
</protein>